<keyword evidence="2" id="KW-1185">Reference proteome</keyword>
<dbReference type="EnsemblPlants" id="Zm00001eb206710_T001">
    <property type="protein sequence ID" value="Zm00001eb206710_P001"/>
    <property type="gene ID" value="Zm00001eb206710"/>
</dbReference>
<evidence type="ECO:0000313" key="1">
    <source>
        <dbReference type="EnsemblPlants" id="Zm00001eb206710_P001"/>
    </source>
</evidence>
<organism evidence="1 2">
    <name type="scientific">Zea mays</name>
    <name type="common">Maize</name>
    <dbReference type="NCBI Taxonomy" id="4577"/>
    <lineage>
        <taxon>Eukaryota</taxon>
        <taxon>Viridiplantae</taxon>
        <taxon>Streptophyta</taxon>
        <taxon>Embryophyta</taxon>
        <taxon>Tracheophyta</taxon>
        <taxon>Spermatophyta</taxon>
        <taxon>Magnoliopsida</taxon>
        <taxon>Liliopsida</taxon>
        <taxon>Poales</taxon>
        <taxon>Poaceae</taxon>
        <taxon>PACMAD clade</taxon>
        <taxon>Panicoideae</taxon>
        <taxon>Andropogonodae</taxon>
        <taxon>Andropogoneae</taxon>
        <taxon>Tripsacinae</taxon>
        <taxon>Zea</taxon>
    </lineage>
</organism>
<reference evidence="2" key="1">
    <citation type="journal article" date="2009" name="Science">
        <title>The B73 maize genome: complexity, diversity, and dynamics.</title>
        <authorList>
            <person name="Schnable P.S."/>
            <person name="Ware D."/>
            <person name="Fulton R.S."/>
            <person name="Stein J.C."/>
            <person name="Wei F."/>
            <person name="Pasternak S."/>
            <person name="Liang C."/>
            <person name="Zhang J."/>
            <person name="Fulton L."/>
            <person name="Graves T.A."/>
            <person name="Minx P."/>
            <person name="Reily A.D."/>
            <person name="Courtney L."/>
            <person name="Kruchowski S.S."/>
            <person name="Tomlinson C."/>
            <person name="Strong C."/>
            <person name="Delehaunty K."/>
            <person name="Fronick C."/>
            <person name="Courtney B."/>
            <person name="Rock S.M."/>
            <person name="Belter E."/>
            <person name="Du F."/>
            <person name="Kim K."/>
            <person name="Abbott R.M."/>
            <person name="Cotton M."/>
            <person name="Levy A."/>
            <person name="Marchetto P."/>
            <person name="Ochoa K."/>
            <person name="Jackson S.M."/>
            <person name="Gillam B."/>
            <person name="Chen W."/>
            <person name="Yan L."/>
            <person name="Higginbotham J."/>
            <person name="Cardenas M."/>
            <person name="Waligorski J."/>
            <person name="Applebaum E."/>
            <person name="Phelps L."/>
            <person name="Falcone J."/>
            <person name="Kanchi K."/>
            <person name="Thane T."/>
            <person name="Scimone A."/>
            <person name="Thane N."/>
            <person name="Henke J."/>
            <person name="Wang T."/>
            <person name="Ruppert J."/>
            <person name="Shah N."/>
            <person name="Rotter K."/>
            <person name="Hodges J."/>
            <person name="Ingenthron E."/>
            <person name="Cordes M."/>
            <person name="Kohlberg S."/>
            <person name="Sgro J."/>
            <person name="Delgado B."/>
            <person name="Mead K."/>
            <person name="Chinwalla A."/>
            <person name="Leonard S."/>
            <person name="Crouse K."/>
            <person name="Collura K."/>
            <person name="Kudrna D."/>
            <person name="Currie J."/>
            <person name="He R."/>
            <person name="Angelova A."/>
            <person name="Rajasekar S."/>
            <person name="Mueller T."/>
            <person name="Lomeli R."/>
            <person name="Scara G."/>
            <person name="Ko A."/>
            <person name="Delaney K."/>
            <person name="Wissotski M."/>
            <person name="Lopez G."/>
            <person name="Campos D."/>
            <person name="Braidotti M."/>
            <person name="Ashley E."/>
            <person name="Golser W."/>
            <person name="Kim H."/>
            <person name="Lee S."/>
            <person name="Lin J."/>
            <person name="Dujmic Z."/>
            <person name="Kim W."/>
            <person name="Talag J."/>
            <person name="Zuccolo A."/>
            <person name="Fan C."/>
            <person name="Sebastian A."/>
            <person name="Kramer M."/>
            <person name="Spiegel L."/>
            <person name="Nascimento L."/>
            <person name="Zutavern T."/>
            <person name="Miller B."/>
            <person name="Ambroise C."/>
            <person name="Muller S."/>
            <person name="Spooner W."/>
            <person name="Narechania A."/>
            <person name="Ren L."/>
            <person name="Wei S."/>
            <person name="Kumari S."/>
            <person name="Faga B."/>
            <person name="Levy M.J."/>
            <person name="McMahan L."/>
            <person name="Van Buren P."/>
            <person name="Vaughn M.W."/>
            <person name="Ying K."/>
            <person name="Yeh C.-T."/>
            <person name="Emrich S.J."/>
            <person name="Jia Y."/>
            <person name="Kalyanaraman A."/>
            <person name="Hsia A.-P."/>
            <person name="Barbazuk W.B."/>
            <person name="Baucom R.S."/>
            <person name="Brutnell T.P."/>
            <person name="Carpita N.C."/>
            <person name="Chaparro C."/>
            <person name="Chia J.-M."/>
            <person name="Deragon J.-M."/>
            <person name="Estill J.C."/>
            <person name="Fu Y."/>
            <person name="Jeddeloh J.A."/>
            <person name="Han Y."/>
            <person name="Lee H."/>
            <person name="Li P."/>
            <person name="Lisch D.R."/>
            <person name="Liu S."/>
            <person name="Liu Z."/>
            <person name="Nagel D.H."/>
            <person name="McCann M.C."/>
            <person name="SanMiguel P."/>
            <person name="Myers A.M."/>
            <person name="Nettleton D."/>
            <person name="Nguyen J."/>
            <person name="Penning B.W."/>
            <person name="Ponnala L."/>
            <person name="Schneider K.L."/>
            <person name="Schwartz D.C."/>
            <person name="Sharma A."/>
            <person name="Soderlund C."/>
            <person name="Springer N.M."/>
            <person name="Sun Q."/>
            <person name="Wang H."/>
            <person name="Waterman M."/>
            <person name="Westerman R."/>
            <person name="Wolfgruber T.K."/>
            <person name="Yang L."/>
            <person name="Yu Y."/>
            <person name="Zhang L."/>
            <person name="Zhou S."/>
            <person name="Zhu Q."/>
            <person name="Bennetzen J.L."/>
            <person name="Dawe R.K."/>
            <person name="Jiang J."/>
            <person name="Jiang N."/>
            <person name="Presting G.G."/>
            <person name="Wessler S.R."/>
            <person name="Aluru S."/>
            <person name="Martienssen R.A."/>
            <person name="Clifton S.W."/>
            <person name="McCombie W.R."/>
            <person name="Wing R.A."/>
            <person name="Wilson R.K."/>
        </authorList>
    </citation>
    <scope>NUCLEOTIDE SEQUENCE [LARGE SCALE GENOMIC DNA]</scope>
    <source>
        <strain evidence="2">cv. B73</strain>
    </source>
</reference>
<name>A0A804P3V8_MAIZE</name>
<dbReference type="InParanoid" id="A0A804P3V8"/>
<proteinExistence type="predicted"/>
<dbReference type="Proteomes" id="UP000007305">
    <property type="component" value="Chromosome 4"/>
</dbReference>
<reference evidence="1" key="3">
    <citation type="submission" date="2021-05" db="UniProtKB">
        <authorList>
            <consortium name="EnsemblPlants"/>
        </authorList>
    </citation>
    <scope>IDENTIFICATION</scope>
    <source>
        <strain evidence="1">cv. B73</strain>
    </source>
</reference>
<reference evidence="1" key="2">
    <citation type="submission" date="2019-07" db="EMBL/GenBank/DDBJ databases">
        <authorList>
            <person name="Seetharam A."/>
            <person name="Woodhouse M."/>
            <person name="Cannon E."/>
        </authorList>
    </citation>
    <scope>NUCLEOTIDE SEQUENCE [LARGE SCALE GENOMIC DNA]</scope>
    <source>
        <strain evidence="1">cv. B73</strain>
    </source>
</reference>
<dbReference type="Gramene" id="Zm00001eb206710_T001">
    <property type="protein sequence ID" value="Zm00001eb206710_P001"/>
    <property type="gene ID" value="Zm00001eb206710"/>
</dbReference>
<dbReference type="Gene3D" id="1.10.238.10">
    <property type="entry name" value="EF-hand"/>
    <property type="match status" value="2"/>
</dbReference>
<evidence type="ECO:0000313" key="2">
    <source>
        <dbReference type="Proteomes" id="UP000007305"/>
    </source>
</evidence>
<dbReference type="SUPFAM" id="SSF47473">
    <property type="entry name" value="EF-hand"/>
    <property type="match status" value="1"/>
</dbReference>
<accession>A0A804P3V8</accession>
<dbReference type="InterPro" id="IPR011992">
    <property type="entry name" value="EF-hand-dom_pair"/>
</dbReference>
<sequence length="107" mass="12423">MGPGLRSAPPVATEAWVERFQRRRWKGDRNGCITLDNIRMALTREATDAMKESRVQDILVSLSALQYRRMEFQEFCAAAVSVHQLEALDRWEQHARSAYEHFEKEGN</sequence>
<dbReference type="AlphaFoldDB" id="A0A804P3V8"/>
<protein>
    <submittedName>
        <fullName evidence="1">Uncharacterized protein</fullName>
    </submittedName>
</protein>
<dbReference type="FunFam" id="1.10.238.10:FF:000085">
    <property type="entry name" value="CDPK-related kinase 1"/>
    <property type="match status" value="1"/>
</dbReference>